<dbReference type="SMART" id="SM00382">
    <property type="entry name" value="AAA"/>
    <property type="match status" value="1"/>
</dbReference>
<dbReference type="HAMAP" id="MF_00920">
    <property type="entry name" value="FtsY"/>
    <property type="match status" value="1"/>
</dbReference>
<protein>
    <recommendedName>
        <fullName evidence="10">Signal recognition particle receptor FtsY</fullName>
        <shortName evidence="10">SRP receptor</shortName>
        <ecNumber evidence="10">3.6.5.4</ecNumber>
    </recommendedName>
</protein>
<dbReference type="SMART" id="SM00962">
    <property type="entry name" value="SRP54"/>
    <property type="match status" value="1"/>
</dbReference>
<dbReference type="InterPro" id="IPR013822">
    <property type="entry name" value="Signal_recog_particl_SRP54_hlx"/>
</dbReference>
<feature type="region of interest" description="Disordered" evidence="11">
    <location>
        <begin position="18"/>
        <end position="367"/>
    </location>
</feature>
<evidence type="ECO:0000256" key="4">
    <source>
        <dbReference type="ARBA" id="ARBA00022741"/>
    </source>
</evidence>
<dbReference type="Pfam" id="PF02881">
    <property type="entry name" value="SRP54_N"/>
    <property type="match status" value="1"/>
</dbReference>
<keyword evidence="6 10" id="KW-0342">GTP-binding</keyword>
<comment type="subcellular location">
    <subcellularLocation>
        <location evidence="1">Cell inner membrane</location>
        <topology evidence="1">Peripheral membrane protein</topology>
        <orientation evidence="1">Cytoplasmic side</orientation>
    </subcellularLocation>
    <subcellularLocation>
        <location evidence="10">Cell membrane</location>
        <topology evidence="10">Peripheral membrane protein</topology>
        <orientation evidence="10">Cytoplasmic side</orientation>
    </subcellularLocation>
    <subcellularLocation>
        <location evidence="10">Cytoplasm</location>
    </subcellularLocation>
</comment>
<dbReference type="InterPro" id="IPR000897">
    <property type="entry name" value="SRP54_GTPase_dom"/>
</dbReference>
<dbReference type="InterPro" id="IPR003593">
    <property type="entry name" value="AAA+_ATPase"/>
</dbReference>
<feature type="compositionally biased region" description="Low complexity" evidence="11">
    <location>
        <begin position="299"/>
        <end position="311"/>
    </location>
</feature>
<gene>
    <name evidence="10 13" type="primary">ftsY</name>
    <name evidence="13" type="ORF">RFN29_29420</name>
</gene>
<name>A0ABU4Z9S8_9HYPH</name>
<dbReference type="PROSITE" id="PS00300">
    <property type="entry name" value="SRP54"/>
    <property type="match status" value="1"/>
</dbReference>
<organism evidence="13 14">
    <name type="scientific">Mesorhizobium captivum</name>
    <dbReference type="NCBI Taxonomy" id="3072319"/>
    <lineage>
        <taxon>Bacteria</taxon>
        <taxon>Pseudomonadati</taxon>
        <taxon>Pseudomonadota</taxon>
        <taxon>Alphaproteobacteria</taxon>
        <taxon>Hyphomicrobiales</taxon>
        <taxon>Phyllobacteriaceae</taxon>
        <taxon>Mesorhizobium</taxon>
    </lineage>
</organism>
<evidence type="ECO:0000256" key="6">
    <source>
        <dbReference type="ARBA" id="ARBA00023134"/>
    </source>
</evidence>
<dbReference type="InterPro" id="IPR036225">
    <property type="entry name" value="SRP/SRP_N"/>
</dbReference>
<dbReference type="EMBL" id="JAVIJC010000043">
    <property type="protein sequence ID" value="MDX8495681.1"/>
    <property type="molecule type" value="Genomic_DNA"/>
</dbReference>
<feature type="domain" description="SRP54-type proteins GTP-binding" evidence="12">
    <location>
        <begin position="643"/>
        <end position="656"/>
    </location>
</feature>
<comment type="subunit">
    <text evidence="10">Part of the signal recognition particle protein translocation system, which is composed of SRP and FtsY. SRP is a ribonucleoprotein composed of Ffh and a 4.5S RNA molecule.</text>
</comment>
<comment type="function">
    <text evidence="10">Involved in targeting and insertion of nascent membrane proteins into the cytoplasmic membrane. Acts as a receptor for the complex formed by the signal recognition particle (SRP) and the ribosome-nascent chain (RNC). Interaction with SRP-RNC leads to the transfer of the RNC complex to the Sec translocase for insertion into the membrane, the hydrolysis of GTP by both Ffh and FtsY, and the dissociation of the SRP-FtsY complex into the individual components.</text>
</comment>
<comment type="similarity">
    <text evidence="10">Belongs to the GTP-binding SRP family. FtsY subfamily.</text>
</comment>
<dbReference type="InterPro" id="IPR027417">
    <property type="entry name" value="P-loop_NTPase"/>
</dbReference>
<keyword evidence="7 10" id="KW-0472">Membrane</keyword>
<evidence type="ECO:0000256" key="9">
    <source>
        <dbReference type="ARBA" id="ARBA00048027"/>
    </source>
</evidence>
<feature type="binding site" evidence="10">
    <location>
        <begin position="476"/>
        <end position="483"/>
    </location>
    <ligand>
        <name>GTP</name>
        <dbReference type="ChEBI" id="CHEBI:37565"/>
    </ligand>
</feature>
<dbReference type="SUPFAM" id="SSF52540">
    <property type="entry name" value="P-loop containing nucleoside triphosphate hydrolases"/>
    <property type="match status" value="1"/>
</dbReference>
<evidence type="ECO:0000313" key="13">
    <source>
        <dbReference type="EMBL" id="MDX8495681.1"/>
    </source>
</evidence>
<evidence type="ECO:0000256" key="8">
    <source>
        <dbReference type="ARBA" id="ARBA00023170"/>
    </source>
</evidence>
<evidence type="ECO:0000256" key="5">
    <source>
        <dbReference type="ARBA" id="ARBA00022801"/>
    </source>
</evidence>
<keyword evidence="8 10" id="KW-0675">Receptor</keyword>
<dbReference type="PANTHER" id="PTHR43134">
    <property type="entry name" value="SIGNAL RECOGNITION PARTICLE RECEPTOR SUBUNIT ALPHA"/>
    <property type="match status" value="1"/>
</dbReference>
<evidence type="ECO:0000256" key="10">
    <source>
        <dbReference type="HAMAP-Rule" id="MF_00920"/>
    </source>
</evidence>
<keyword evidence="4 10" id="KW-0547">Nucleotide-binding</keyword>
<feature type="binding site" evidence="10">
    <location>
        <begin position="622"/>
        <end position="625"/>
    </location>
    <ligand>
        <name>GTP</name>
        <dbReference type="ChEBI" id="CHEBI:37565"/>
    </ligand>
</feature>
<keyword evidence="14" id="KW-1185">Reference proteome</keyword>
<dbReference type="RefSeq" id="WP_320229416.1">
    <property type="nucleotide sequence ID" value="NZ_JAVIJC010000043.1"/>
</dbReference>
<feature type="compositionally biased region" description="Pro residues" evidence="11">
    <location>
        <begin position="190"/>
        <end position="239"/>
    </location>
</feature>
<feature type="compositionally biased region" description="Basic and acidic residues" evidence="11">
    <location>
        <begin position="351"/>
        <end position="361"/>
    </location>
</feature>
<dbReference type="Gene3D" id="1.20.120.140">
    <property type="entry name" value="Signal recognition particle SRP54, nucleotide-binding domain"/>
    <property type="match status" value="1"/>
</dbReference>
<evidence type="ECO:0000256" key="2">
    <source>
        <dbReference type="ARBA" id="ARBA00022475"/>
    </source>
</evidence>
<dbReference type="SUPFAM" id="SSF47364">
    <property type="entry name" value="Domain of the SRP/SRP receptor G-proteins"/>
    <property type="match status" value="1"/>
</dbReference>
<dbReference type="PANTHER" id="PTHR43134:SF1">
    <property type="entry name" value="SIGNAL RECOGNITION PARTICLE RECEPTOR SUBUNIT ALPHA"/>
    <property type="match status" value="1"/>
</dbReference>
<dbReference type="CDD" id="cd17874">
    <property type="entry name" value="FtsY"/>
    <property type="match status" value="1"/>
</dbReference>
<comment type="catalytic activity">
    <reaction evidence="9 10">
        <text>GTP + H2O = GDP + phosphate + H(+)</text>
        <dbReference type="Rhea" id="RHEA:19669"/>
        <dbReference type="ChEBI" id="CHEBI:15377"/>
        <dbReference type="ChEBI" id="CHEBI:15378"/>
        <dbReference type="ChEBI" id="CHEBI:37565"/>
        <dbReference type="ChEBI" id="CHEBI:43474"/>
        <dbReference type="ChEBI" id="CHEBI:58189"/>
        <dbReference type="EC" id="3.6.5.4"/>
    </reaction>
</comment>
<sequence>MAGFFKKIFSFGRKEVVEERVDETAPLPPIKWDALEALKPETEQEPAPHPPLDGEGRHEVAGRGDSTDASDSHPHTRAALGTSPVEGEVGAPPQPAPEEPKPEPAPAVPPAPEPGIPPAPEPIVPSEPEPLPGPEPQEEPQPAPGGPEPAPEEVPIPPAEPEPAPGPAPEPKPQEVPPPAPSEPDIVPSRPEPQPEPAPVEVPTPPSEVPAQTPTPPEIPPAEALPPIRQPAPIEPPPVRAEIAPEPEADAVPHPPAGTFSPYSDGEKGEATTPEPPSPRPSRGEGKGEGQRQPAEDLAPSAEAAAEISPPIRQPAPIEPQPVRAEIAPEPEAVPAPPKPAPSAGKVTVAKKVEQKAEPQKAPEPAPRRSWFQRMRDGLARSSRELSGNIAGVFTKRKLDEDTLQDLEDVLIRADLGVETALRVTDSLASSRYGKDVSDSEVRAVMAAEVEKVLTPVAKPLELDLSHKPHVILVVGVNGTGKTTTIGKLAAKLTEGGLSVMLAAGDTFRAAAIEQLKIWGERTKSPVVASKLGADAAGLAYDAFEKAKEAGSDVLIIDTAGRLQNKTELMAELEKIVRVLGKLDPEAPHTVLQTVDATTGQNALSQVEIFRNVAGVNGLVMTKLDGTARGGILVAIAAKHRLPVYFIGVGEQVDDLEPFSASEFARAIAGVA</sequence>
<feature type="compositionally biased region" description="Pro residues" evidence="11">
    <location>
        <begin position="332"/>
        <end position="341"/>
    </location>
</feature>
<keyword evidence="3 10" id="KW-0963">Cytoplasm</keyword>
<evidence type="ECO:0000256" key="1">
    <source>
        <dbReference type="ARBA" id="ARBA00004515"/>
    </source>
</evidence>
<dbReference type="NCBIfam" id="TIGR00064">
    <property type="entry name" value="ftsY"/>
    <property type="match status" value="1"/>
</dbReference>
<dbReference type="InterPro" id="IPR004390">
    <property type="entry name" value="SR_rcpt_FtsY"/>
</dbReference>
<feature type="binding site" evidence="10">
    <location>
        <begin position="558"/>
        <end position="562"/>
    </location>
    <ligand>
        <name>GTP</name>
        <dbReference type="ChEBI" id="CHEBI:37565"/>
    </ligand>
</feature>
<keyword evidence="2 10" id="KW-1003">Cell membrane</keyword>
<dbReference type="InterPro" id="IPR042101">
    <property type="entry name" value="SRP54_N_sf"/>
</dbReference>
<feature type="compositionally biased region" description="Pro residues" evidence="11">
    <location>
        <begin position="92"/>
        <end position="182"/>
    </location>
</feature>
<reference evidence="13 14" key="1">
    <citation type="submission" date="2023-08" db="EMBL/GenBank/DDBJ databases">
        <title>Implementing the SeqCode for naming new Mesorhizobium species isolated from Vachellia karroo root nodules.</title>
        <authorList>
            <person name="Van Lill M."/>
        </authorList>
    </citation>
    <scope>NUCLEOTIDE SEQUENCE [LARGE SCALE GENOMIC DNA]</scope>
    <source>
        <strain evidence="13 14">VK22B</strain>
    </source>
</reference>
<comment type="caution">
    <text evidence="13">The sequence shown here is derived from an EMBL/GenBank/DDBJ whole genome shotgun (WGS) entry which is preliminary data.</text>
</comment>
<dbReference type="EC" id="3.6.5.4" evidence="10"/>
<evidence type="ECO:0000256" key="11">
    <source>
        <dbReference type="SAM" id="MobiDB-lite"/>
    </source>
</evidence>
<feature type="compositionally biased region" description="Basic and acidic residues" evidence="11">
    <location>
        <begin position="52"/>
        <end position="74"/>
    </location>
</feature>
<proteinExistence type="inferred from homology"/>
<feature type="compositionally biased region" description="Basic and acidic residues" evidence="11">
    <location>
        <begin position="33"/>
        <end position="42"/>
    </location>
</feature>
<accession>A0ABU4Z9S8</accession>
<dbReference type="SMART" id="SM00963">
    <property type="entry name" value="SRP54_N"/>
    <property type="match status" value="1"/>
</dbReference>
<evidence type="ECO:0000256" key="7">
    <source>
        <dbReference type="ARBA" id="ARBA00023136"/>
    </source>
</evidence>
<dbReference type="Gene3D" id="3.40.50.300">
    <property type="entry name" value="P-loop containing nucleotide triphosphate hydrolases"/>
    <property type="match status" value="1"/>
</dbReference>
<dbReference type="Pfam" id="PF00448">
    <property type="entry name" value="SRP54"/>
    <property type="match status" value="1"/>
</dbReference>
<dbReference type="Proteomes" id="UP001271249">
    <property type="component" value="Unassembled WGS sequence"/>
</dbReference>
<evidence type="ECO:0000259" key="12">
    <source>
        <dbReference type="PROSITE" id="PS00300"/>
    </source>
</evidence>
<evidence type="ECO:0000313" key="14">
    <source>
        <dbReference type="Proteomes" id="UP001271249"/>
    </source>
</evidence>
<evidence type="ECO:0000256" key="3">
    <source>
        <dbReference type="ARBA" id="ARBA00022490"/>
    </source>
</evidence>
<keyword evidence="5 10" id="KW-0378">Hydrolase</keyword>